<keyword evidence="3" id="KW-1185">Reference proteome</keyword>
<dbReference type="InterPro" id="IPR044952">
    <property type="entry name" value="SUV2"/>
</dbReference>
<dbReference type="AlphaFoldDB" id="A0A5J5A8U7"/>
<organism evidence="2 3">
    <name type="scientific">Nyssa sinensis</name>
    <dbReference type="NCBI Taxonomy" id="561372"/>
    <lineage>
        <taxon>Eukaryota</taxon>
        <taxon>Viridiplantae</taxon>
        <taxon>Streptophyta</taxon>
        <taxon>Embryophyta</taxon>
        <taxon>Tracheophyta</taxon>
        <taxon>Spermatophyta</taxon>
        <taxon>Magnoliopsida</taxon>
        <taxon>eudicotyledons</taxon>
        <taxon>Gunneridae</taxon>
        <taxon>Pentapetalae</taxon>
        <taxon>asterids</taxon>
        <taxon>Cornales</taxon>
        <taxon>Nyssaceae</taxon>
        <taxon>Nyssa</taxon>
    </lineage>
</organism>
<dbReference type="PANTHER" id="PTHR35761:SF1">
    <property type="entry name" value="PROTEIN SENSITIVE TO UV 2"/>
    <property type="match status" value="1"/>
</dbReference>
<evidence type="ECO:0000313" key="2">
    <source>
        <dbReference type="EMBL" id="KAA8525817.1"/>
    </source>
</evidence>
<name>A0A5J5A8U7_9ASTE</name>
<evidence type="ECO:0000256" key="1">
    <source>
        <dbReference type="SAM" id="Coils"/>
    </source>
</evidence>
<feature type="coiled-coil region" evidence="1">
    <location>
        <begin position="25"/>
        <end position="59"/>
    </location>
</feature>
<proteinExistence type="predicted"/>
<protein>
    <submittedName>
        <fullName evidence="2">Uncharacterized protein</fullName>
    </submittedName>
</protein>
<dbReference type="PANTHER" id="PTHR35761">
    <property type="entry name" value="ATR INTERACTING PROTEIN"/>
    <property type="match status" value="1"/>
</dbReference>
<dbReference type="EMBL" id="CM018046">
    <property type="protein sequence ID" value="KAA8525817.1"/>
    <property type="molecule type" value="Genomic_DNA"/>
</dbReference>
<dbReference type="GO" id="GO:0006974">
    <property type="term" value="P:DNA damage response"/>
    <property type="evidence" value="ECO:0007669"/>
    <property type="project" value="InterPro"/>
</dbReference>
<accession>A0A5J5A8U7</accession>
<gene>
    <name evidence="2" type="ORF">F0562_007672</name>
</gene>
<evidence type="ECO:0000313" key="3">
    <source>
        <dbReference type="Proteomes" id="UP000325577"/>
    </source>
</evidence>
<sequence>MVFGHSAVSSAVHVRRSQNVKETEIDRLKRELGRVSKQLTDLELECLELRKERDKKEEQLKSVFSHTEAKDAEIHCMKSKNLEYVPIQNHPEVSPRCQNAYSSDNQGCSRINVGTSTCKSIGVQTDKAGECTHLTFKNDSSSPRHRPSKLLAVWDAPSGQSLGRNLVSKLFVACETDFHVLFGCPSLSLSSKTTMDSLADKISYEVASLEHVQPAHSLEAAKVSHLYSMLMKVSNEMVKLEALVEALVDLCGLENVIIVYRSLRVLHMVLKHLFSWERMSGRRDNVVIEGPSSGSNTANKSECAEIGCMFCANASKKSDSVHIPFETRLFNAEILCEEHRNLGTSASIPCIDWVSLFELMHQIATRNNKEHVRLEAVTIMNMILMRSNAYLEREKFGRVLMFQNLSQLLRKEAGLRVQKQAVHLLYLLLNCPKLMAMFCSGCKEEGECAGAASNDAKNASTFQGFSGILEGLADCVASIGNGMQELKLRRNAIILLAFLVSSGKSGFEILLGHSLPKRTNCLALILQMLTSEMDVETSESAQPPEIFKERTLLIREALILLNRLVSSPQYSTSVLRVLTNSRDVASLTIDIANRLSRKGKWLWQSDSMTRQMRESEIVDLARVFKRRVFTFLGDSIS</sequence>
<dbReference type="OrthoDB" id="645074at2759"/>
<reference evidence="2 3" key="1">
    <citation type="submission" date="2019-09" db="EMBL/GenBank/DDBJ databases">
        <title>A chromosome-level genome assembly of the Chinese tupelo Nyssa sinensis.</title>
        <authorList>
            <person name="Yang X."/>
            <person name="Kang M."/>
            <person name="Yang Y."/>
            <person name="Xiong H."/>
            <person name="Wang M."/>
            <person name="Zhang Z."/>
            <person name="Wang Z."/>
            <person name="Wu H."/>
            <person name="Ma T."/>
            <person name="Liu J."/>
            <person name="Xi Z."/>
        </authorList>
    </citation>
    <scope>NUCLEOTIDE SEQUENCE [LARGE SCALE GENOMIC DNA]</scope>
    <source>
        <strain evidence="2">J267</strain>
        <tissue evidence="2">Leaf</tissue>
    </source>
</reference>
<dbReference type="Proteomes" id="UP000325577">
    <property type="component" value="Linkage Group LG3"/>
</dbReference>
<keyword evidence="1" id="KW-0175">Coiled coil</keyword>